<protein>
    <submittedName>
        <fullName evidence="1">Uncharacterized protein</fullName>
    </submittedName>
</protein>
<reference evidence="2" key="2">
    <citation type="journal article" date="2016" name="Sci. Rep.">
        <title>Dictyocaulus viviparus genome, variome and transcriptome elucidate lungworm biology and support future intervention.</title>
        <authorList>
            <person name="McNulty S.N."/>
            <person name="Strube C."/>
            <person name="Rosa B.A."/>
            <person name="Martin J.C."/>
            <person name="Tyagi R."/>
            <person name="Choi Y.J."/>
            <person name="Wang Q."/>
            <person name="Hallsworth Pepin K."/>
            <person name="Zhang X."/>
            <person name="Ozersky P."/>
            <person name="Wilson R.K."/>
            <person name="Sternberg P.W."/>
            <person name="Gasser R.B."/>
            <person name="Mitreva M."/>
        </authorList>
    </citation>
    <scope>NUCLEOTIDE SEQUENCE [LARGE SCALE GENOMIC DNA]</scope>
    <source>
        <strain evidence="2">HannoverDv2000</strain>
    </source>
</reference>
<dbReference type="EMBL" id="KN716178">
    <property type="protein sequence ID" value="KJH51713.1"/>
    <property type="molecule type" value="Genomic_DNA"/>
</dbReference>
<reference evidence="1 2" key="1">
    <citation type="submission" date="2013-11" db="EMBL/GenBank/DDBJ databases">
        <title>Draft genome of the bovine lungworm Dictyocaulus viviparus.</title>
        <authorList>
            <person name="Mitreva M."/>
        </authorList>
    </citation>
    <scope>NUCLEOTIDE SEQUENCE [LARGE SCALE GENOMIC DNA]</scope>
    <source>
        <strain evidence="1 2">HannoverDv2000</strain>
    </source>
</reference>
<evidence type="ECO:0000313" key="2">
    <source>
        <dbReference type="Proteomes" id="UP000053766"/>
    </source>
</evidence>
<proteinExistence type="predicted"/>
<name>A0A0D8Y4E3_DICVI</name>
<organism evidence="1 2">
    <name type="scientific">Dictyocaulus viviparus</name>
    <name type="common">Bovine lungworm</name>
    <dbReference type="NCBI Taxonomy" id="29172"/>
    <lineage>
        <taxon>Eukaryota</taxon>
        <taxon>Metazoa</taxon>
        <taxon>Ecdysozoa</taxon>
        <taxon>Nematoda</taxon>
        <taxon>Chromadorea</taxon>
        <taxon>Rhabditida</taxon>
        <taxon>Rhabditina</taxon>
        <taxon>Rhabditomorpha</taxon>
        <taxon>Strongyloidea</taxon>
        <taxon>Metastrongylidae</taxon>
        <taxon>Dictyocaulus</taxon>
    </lineage>
</organism>
<evidence type="ECO:0000313" key="1">
    <source>
        <dbReference type="EMBL" id="KJH51713.1"/>
    </source>
</evidence>
<dbReference type="AlphaFoldDB" id="A0A0D8Y4E3"/>
<sequence length="93" mass="10513">MASAYFSAKKVGCLIASDMAHQLLKECRVNPTVPAFRLGIDEFADLVTGYEKQCRRLTAVYENLFDATNLHLKRREIDLFVMQLITENMAGTV</sequence>
<gene>
    <name evidence="1" type="ORF">DICVIV_02144</name>
</gene>
<dbReference type="Gene3D" id="1.10.8.100">
    <property type="entry name" value="Ribosomal RNA adenine dimethylase-like, domain 2"/>
    <property type="match status" value="1"/>
</dbReference>
<accession>A0A0D8Y4E3</accession>
<keyword evidence="2" id="KW-1185">Reference proteome</keyword>
<dbReference type="InterPro" id="IPR023165">
    <property type="entry name" value="rRNA_Ade_diMease-like_C"/>
</dbReference>
<dbReference type="OrthoDB" id="16079at2759"/>
<dbReference type="STRING" id="29172.A0A0D8Y4E3"/>
<dbReference type="Proteomes" id="UP000053766">
    <property type="component" value="Unassembled WGS sequence"/>
</dbReference>